<dbReference type="RefSeq" id="XP_007680846.1">
    <property type="nucleotide sequence ID" value="XM_007682656.1"/>
</dbReference>
<dbReference type="EMBL" id="KB445563">
    <property type="protein sequence ID" value="EMC91672.1"/>
    <property type="molecule type" value="Genomic_DNA"/>
</dbReference>
<evidence type="ECO:0000313" key="1">
    <source>
        <dbReference type="EMBL" id="EMC91672.1"/>
    </source>
</evidence>
<name>M2LCJ1_BAUPA</name>
<evidence type="ECO:0000313" key="2">
    <source>
        <dbReference type="Proteomes" id="UP000011761"/>
    </source>
</evidence>
<dbReference type="AlphaFoldDB" id="M2LCJ1"/>
<gene>
    <name evidence="1" type="ORF">BAUCODRAFT_27944</name>
</gene>
<proteinExistence type="predicted"/>
<protein>
    <submittedName>
        <fullName evidence="1">Uncharacterized protein</fullName>
    </submittedName>
</protein>
<dbReference type="GeneID" id="19110650"/>
<accession>M2LCJ1</accession>
<keyword evidence="2" id="KW-1185">Reference proteome</keyword>
<reference evidence="1 2" key="1">
    <citation type="journal article" date="2012" name="PLoS Pathog.">
        <title>Diverse lifestyles and strategies of plant pathogenesis encoded in the genomes of eighteen Dothideomycetes fungi.</title>
        <authorList>
            <person name="Ohm R.A."/>
            <person name="Feau N."/>
            <person name="Henrissat B."/>
            <person name="Schoch C.L."/>
            <person name="Horwitz B.A."/>
            <person name="Barry K.W."/>
            <person name="Condon B.J."/>
            <person name="Copeland A.C."/>
            <person name="Dhillon B."/>
            <person name="Glaser F."/>
            <person name="Hesse C.N."/>
            <person name="Kosti I."/>
            <person name="LaButti K."/>
            <person name="Lindquist E.A."/>
            <person name="Lucas S."/>
            <person name="Salamov A.A."/>
            <person name="Bradshaw R.E."/>
            <person name="Ciuffetti L."/>
            <person name="Hamelin R.C."/>
            <person name="Kema G.H.J."/>
            <person name="Lawrence C."/>
            <person name="Scott J.A."/>
            <person name="Spatafora J.W."/>
            <person name="Turgeon B.G."/>
            <person name="de Wit P.J.G.M."/>
            <person name="Zhong S."/>
            <person name="Goodwin S.B."/>
            <person name="Grigoriev I.V."/>
        </authorList>
    </citation>
    <scope>NUCLEOTIDE SEQUENCE [LARGE SCALE GENOMIC DNA]</scope>
    <source>
        <strain evidence="1 2">UAMH 10762</strain>
    </source>
</reference>
<sequence length="102" mass="11414">MAAVRRTTDLVGSRHRRLSDILLVVALKAGQFADGRDNQVQYGAATMPTETLAVARSMVMEFDDFGSVGPGWYGNDDGEWEYVPYFNPYAYGYKPFPDYSDS</sequence>
<dbReference type="KEGG" id="bcom:BAUCODRAFT_27944"/>
<dbReference type="Proteomes" id="UP000011761">
    <property type="component" value="Unassembled WGS sequence"/>
</dbReference>
<organism evidence="1 2">
    <name type="scientific">Baudoinia panamericana (strain UAMH 10762)</name>
    <name type="common">Angels' share fungus</name>
    <name type="synonym">Baudoinia compniacensis (strain UAMH 10762)</name>
    <dbReference type="NCBI Taxonomy" id="717646"/>
    <lineage>
        <taxon>Eukaryota</taxon>
        <taxon>Fungi</taxon>
        <taxon>Dikarya</taxon>
        <taxon>Ascomycota</taxon>
        <taxon>Pezizomycotina</taxon>
        <taxon>Dothideomycetes</taxon>
        <taxon>Dothideomycetidae</taxon>
        <taxon>Mycosphaerellales</taxon>
        <taxon>Teratosphaeriaceae</taxon>
        <taxon>Baudoinia</taxon>
    </lineage>
</organism>
<dbReference type="HOGENOM" id="CLU_2276952_0_0_1"/>